<keyword evidence="6" id="KW-0862">Zinc</keyword>
<reference evidence="8 9" key="1">
    <citation type="submission" date="2019-03" db="EMBL/GenBank/DDBJ databases">
        <title>Flavobacterium AT-3-2 sp. nov., isolated from arctic soil.</title>
        <authorList>
            <person name="Chaudhary D.K."/>
        </authorList>
    </citation>
    <scope>NUCLEOTIDE SEQUENCE [LARGE SCALE GENOMIC DNA]</scope>
    <source>
        <strain evidence="8 9">AT-3-2</strain>
    </source>
</reference>
<dbReference type="GO" id="GO:0046654">
    <property type="term" value="P:tetrahydrofolate biosynthetic process"/>
    <property type="evidence" value="ECO:0007669"/>
    <property type="project" value="UniProtKB-UniRule"/>
</dbReference>
<feature type="binding site" evidence="6">
    <location>
        <position position="164"/>
    </location>
    <ligand>
        <name>Zn(2+)</name>
        <dbReference type="ChEBI" id="CHEBI:29105"/>
    </ligand>
</feature>
<dbReference type="InterPro" id="IPR043133">
    <property type="entry name" value="GTP-CH-I_C/QueF"/>
</dbReference>
<dbReference type="UniPathway" id="UPA00848">
    <property type="reaction ID" value="UER00151"/>
</dbReference>
<dbReference type="AlphaFoldDB" id="A0A4R5AQ95"/>
<feature type="domain" description="GTP cyclohydrolase I" evidence="7">
    <location>
        <begin position="26"/>
        <end position="199"/>
    </location>
</feature>
<dbReference type="RefSeq" id="WP_131910156.1">
    <property type="nucleotide sequence ID" value="NZ_SMFM01000006.1"/>
</dbReference>
<dbReference type="NCBIfam" id="TIGR00063">
    <property type="entry name" value="folE"/>
    <property type="match status" value="1"/>
</dbReference>
<dbReference type="Proteomes" id="UP000295278">
    <property type="component" value="Unassembled WGS sequence"/>
</dbReference>
<dbReference type="HAMAP" id="MF_00223">
    <property type="entry name" value="FolE"/>
    <property type="match status" value="1"/>
</dbReference>
<name>A0A4R5AQ95_9FLAO</name>
<dbReference type="SUPFAM" id="SSF55620">
    <property type="entry name" value="Tetrahydrobiopterin biosynthesis enzymes-like"/>
    <property type="match status" value="1"/>
</dbReference>
<dbReference type="InterPro" id="IPR001474">
    <property type="entry name" value="GTP_CycHdrlase_I"/>
</dbReference>
<evidence type="ECO:0000259" key="7">
    <source>
        <dbReference type="Pfam" id="PF01227"/>
    </source>
</evidence>
<dbReference type="InterPro" id="IPR043134">
    <property type="entry name" value="GTP-CH-I_N"/>
</dbReference>
<evidence type="ECO:0000256" key="5">
    <source>
        <dbReference type="ARBA" id="ARBA00022801"/>
    </source>
</evidence>
<keyword evidence="6" id="KW-0342">GTP-binding</keyword>
<comment type="catalytic activity">
    <reaction evidence="1 6">
        <text>GTP + H2O = 7,8-dihydroneopterin 3'-triphosphate + formate + H(+)</text>
        <dbReference type="Rhea" id="RHEA:17473"/>
        <dbReference type="ChEBI" id="CHEBI:15377"/>
        <dbReference type="ChEBI" id="CHEBI:15378"/>
        <dbReference type="ChEBI" id="CHEBI:15740"/>
        <dbReference type="ChEBI" id="CHEBI:37565"/>
        <dbReference type="ChEBI" id="CHEBI:58462"/>
        <dbReference type="EC" id="3.5.4.16"/>
    </reaction>
</comment>
<dbReference type="GO" id="GO:0005737">
    <property type="term" value="C:cytoplasm"/>
    <property type="evidence" value="ECO:0007669"/>
    <property type="project" value="TreeGrafter"/>
</dbReference>
<organism evidence="8 9">
    <name type="scientific">Flavobacterium caseinilyticum</name>
    <dbReference type="NCBI Taxonomy" id="2541732"/>
    <lineage>
        <taxon>Bacteria</taxon>
        <taxon>Pseudomonadati</taxon>
        <taxon>Bacteroidota</taxon>
        <taxon>Flavobacteriia</taxon>
        <taxon>Flavobacteriales</taxon>
        <taxon>Flavobacteriaceae</taxon>
        <taxon>Flavobacterium</taxon>
    </lineage>
</organism>
<dbReference type="Gene3D" id="1.10.286.10">
    <property type="match status" value="1"/>
</dbReference>
<dbReference type="PANTHER" id="PTHR11109">
    <property type="entry name" value="GTP CYCLOHYDROLASE I"/>
    <property type="match status" value="1"/>
</dbReference>
<dbReference type="NCBIfam" id="NF006825">
    <property type="entry name" value="PRK09347.1-2"/>
    <property type="match status" value="1"/>
</dbReference>
<comment type="caution">
    <text evidence="8">The sequence shown here is derived from an EMBL/GenBank/DDBJ whole genome shotgun (WGS) entry which is preliminary data.</text>
</comment>
<dbReference type="PROSITE" id="PS00860">
    <property type="entry name" value="GTP_CYCLOHYDROL_1_2"/>
    <property type="match status" value="1"/>
</dbReference>
<keyword evidence="6" id="KW-0547">Nucleotide-binding</keyword>
<proteinExistence type="inferred from homology"/>
<gene>
    <name evidence="6 8" type="primary">folE</name>
    <name evidence="8" type="ORF">E0F89_12720</name>
</gene>
<dbReference type="GO" id="GO:0008270">
    <property type="term" value="F:zinc ion binding"/>
    <property type="evidence" value="ECO:0007669"/>
    <property type="project" value="UniProtKB-UniRule"/>
</dbReference>
<dbReference type="Gene3D" id="3.30.1130.10">
    <property type="match status" value="1"/>
</dbReference>
<dbReference type="Pfam" id="PF01227">
    <property type="entry name" value="GTP_cyclohydroI"/>
    <property type="match status" value="1"/>
</dbReference>
<comment type="subunit">
    <text evidence="6">Homopolymer.</text>
</comment>
<dbReference type="PROSITE" id="PS00859">
    <property type="entry name" value="GTP_CYCLOHYDROL_1_1"/>
    <property type="match status" value="1"/>
</dbReference>
<evidence type="ECO:0000256" key="6">
    <source>
        <dbReference type="HAMAP-Rule" id="MF_00223"/>
    </source>
</evidence>
<dbReference type="EMBL" id="SMFM01000006">
    <property type="protein sequence ID" value="TDD75238.1"/>
    <property type="molecule type" value="Genomic_DNA"/>
</dbReference>
<dbReference type="FunFam" id="3.30.1130.10:FF:000001">
    <property type="entry name" value="GTP cyclohydrolase 1"/>
    <property type="match status" value="1"/>
</dbReference>
<dbReference type="PANTHER" id="PTHR11109:SF7">
    <property type="entry name" value="GTP CYCLOHYDROLASE 1"/>
    <property type="match status" value="1"/>
</dbReference>
<dbReference type="GO" id="GO:0006729">
    <property type="term" value="P:tetrahydrobiopterin biosynthetic process"/>
    <property type="evidence" value="ECO:0007669"/>
    <property type="project" value="TreeGrafter"/>
</dbReference>
<comment type="similarity">
    <text evidence="3 6">Belongs to the GTP cyclohydrolase I family.</text>
</comment>
<accession>A0A4R5AQ95</accession>
<evidence type="ECO:0000256" key="4">
    <source>
        <dbReference type="ARBA" id="ARBA00022563"/>
    </source>
</evidence>
<keyword evidence="4 6" id="KW-0554">One-carbon metabolism</keyword>
<protein>
    <recommendedName>
        <fullName evidence="6">GTP cyclohydrolase 1</fullName>
        <ecNumber evidence="6">3.5.4.16</ecNumber>
    </recommendedName>
    <alternativeName>
        <fullName evidence="6">GTP cyclohydrolase I</fullName>
        <shortName evidence="6">GTP-CH-I</shortName>
    </alternativeName>
</protein>
<dbReference type="InterPro" id="IPR020602">
    <property type="entry name" value="GTP_CycHdrlase_I_dom"/>
</dbReference>
<feature type="binding site" evidence="6">
    <location>
        <position position="96"/>
    </location>
    <ligand>
        <name>Zn(2+)</name>
        <dbReference type="ChEBI" id="CHEBI:29105"/>
    </ligand>
</feature>
<dbReference type="GO" id="GO:0006730">
    <property type="term" value="P:one-carbon metabolic process"/>
    <property type="evidence" value="ECO:0007669"/>
    <property type="project" value="UniProtKB-UniRule"/>
</dbReference>
<dbReference type="EC" id="3.5.4.16" evidence="6"/>
<feature type="binding site" evidence="6">
    <location>
        <position position="93"/>
    </location>
    <ligand>
        <name>Zn(2+)</name>
        <dbReference type="ChEBI" id="CHEBI:29105"/>
    </ligand>
</feature>
<sequence length="204" mass="23219">MILSKMKSYEKIEQYDTEITEALADNYKVIIENLGEDVTREGLEKTPERVAKAMQYLTHGYGLDPLEILKSAMFTEDHQQMIVVKDIEVYSMCEHHMLPFFGKAHVAYIPNGKIVGLSKIPRVVDAFARRMQVQERLTDQIKNCIQDALNPLGVAVVIEAQHMCMQMRGIQKQNSVTTTSSFTGAFEKDKTRKEFISLVSNKLS</sequence>
<dbReference type="InterPro" id="IPR018234">
    <property type="entry name" value="GTP_CycHdrlase_I_CS"/>
</dbReference>
<keyword evidence="9" id="KW-1185">Reference proteome</keyword>
<evidence type="ECO:0000256" key="1">
    <source>
        <dbReference type="ARBA" id="ARBA00001052"/>
    </source>
</evidence>
<evidence type="ECO:0000313" key="9">
    <source>
        <dbReference type="Proteomes" id="UP000295278"/>
    </source>
</evidence>
<evidence type="ECO:0000256" key="2">
    <source>
        <dbReference type="ARBA" id="ARBA00005080"/>
    </source>
</evidence>
<evidence type="ECO:0000256" key="3">
    <source>
        <dbReference type="ARBA" id="ARBA00008085"/>
    </source>
</evidence>
<dbReference type="GO" id="GO:0005525">
    <property type="term" value="F:GTP binding"/>
    <property type="evidence" value="ECO:0007669"/>
    <property type="project" value="UniProtKB-KW"/>
</dbReference>
<dbReference type="OrthoDB" id="9801207at2"/>
<keyword evidence="5 6" id="KW-0378">Hydrolase</keyword>
<evidence type="ECO:0000313" key="8">
    <source>
        <dbReference type="EMBL" id="TDD75238.1"/>
    </source>
</evidence>
<comment type="pathway">
    <text evidence="2 6">Cofactor biosynthesis; 7,8-dihydroneopterin triphosphate biosynthesis; 7,8-dihydroneopterin triphosphate from GTP: step 1/1.</text>
</comment>
<dbReference type="GO" id="GO:0003934">
    <property type="term" value="F:GTP cyclohydrolase I activity"/>
    <property type="evidence" value="ECO:0007669"/>
    <property type="project" value="UniProtKB-UniRule"/>
</dbReference>
<keyword evidence="6" id="KW-0479">Metal-binding</keyword>
<dbReference type="NCBIfam" id="NF006826">
    <property type="entry name" value="PRK09347.1-3"/>
    <property type="match status" value="1"/>
</dbReference>